<dbReference type="GO" id="GO:0003825">
    <property type="term" value="F:alpha,alpha-trehalose-phosphate synthase (UDP-forming) activity"/>
    <property type="evidence" value="ECO:0007669"/>
    <property type="project" value="UniProtKB-EC"/>
</dbReference>
<keyword evidence="2" id="KW-0808">Transferase</keyword>
<dbReference type="PANTHER" id="PTHR10788">
    <property type="entry name" value="TREHALOSE-6-PHOSPHATE SYNTHASE"/>
    <property type="match status" value="1"/>
</dbReference>
<comment type="caution">
    <text evidence="2">The sequence shown here is derived from an EMBL/GenBank/DDBJ whole genome shotgun (WGS) entry which is preliminary data.</text>
</comment>
<gene>
    <name evidence="2" type="primary">otsA</name>
    <name evidence="2" type="ORF">SPMU_30910</name>
</gene>
<dbReference type="EMBL" id="NBBJ01000006">
    <property type="protein sequence ID" value="OWK28235.1"/>
    <property type="molecule type" value="Genomic_DNA"/>
</dbReference>
<protein>
    <submittedName>
        <fullName evidence="2">Alpha,alpha-trehalose-phosphate synthase</fullName>
        <ecNumber evidence="2">2.4.1.15</ecNumber>
    </submittedName>
</protein>
<comment type="similarity">
    <text evidence="1">Belongs to the glycosyltransferase 20 family.</text>
</comment>
<evidence type="ECO:0000313" key="2">
    <source>
        <dbReference type="EMBL" id="OWK28235.1"/>
    </source>
</evidence>
<evidence type="ECO:0000313" key="3">
    <source>
        <dbReference type="Proteomes" id="UP000197783"/>
    </source>
</evidence>
<dbReference type="InterPro" id="IPR001830">
    <property type="entry name" value="Glyco_trans_20"/>
</dbReference>
<evidence type="ECO:0000256" key="1">
    <source>
        <dbReference type="ARBA" id="ARBA00008799"/>
    </source>
</evidence>
<dbReference type="OrthoDB" id="9815690at2"/>
<dbReference type="Proteomes" id="UP000197783">
    <property type="component" value="Unassembled WGS sequence"/>
</dbReference>
<dbReference type="CDD" id="cd03788">
    <property type="entry name" value="GT20_TPS"/>
    <property type="match status" value="1"/>
</dbReference>
<dbReference type="AlphaFoldDB" id="A0A245ZES1"/>
<dbReference type="EC" id="2.4.1.15" evidence="2"/>
<dbReference type="GO" id="GO:0005992">
    <property type="term" value="P:trehalose biosynthetic process"/>
    <property type="evidence" value="ECO:0007669"/>
    <property type="project" value="InterPro"/>
</dbReference>
<proteinExistence type="inferred from homology"/>
<reference evidence="2 3" key="1">
    <citation type="submission" date="2017-03" db="EMBL/GenBank/DDBJ databases">
        <title>Genome sequence of Sphingomonas mucosissima DSM 17494.</title>
        <authorList>
            <person name="Poehlein A."/>
            <person name="Wuebbeler J.H."/>
            <person name="Steinbuechel A."/>
            <person name="Daniel R."/>
        </authorList>
    </citation>
    <scope>NUCLEOTIDE SEQUENCE [LARGE SCALE GENOMIC DNA]</scope>
    <source>
        <strain evidence="2 3">DSM 17494</strain>
    </source>
</reference>
<dbReference type="Gene3D" id="3.40.50.2000">
    <property type="entry name" value="Glycogen Phosphorylase B"/>
    <property type="match status" value="2"/>
</dbReference>
<dbReference type="RefSeq" id="WP_088335153.1">
    <property type="nucleotide sequence ID" value="NZ_NBBJ01000006.1"/>
</dbReference>
<dbReference type="Pfam" id="PF00982">
    <property type="entry name" value="Glyco_transf_20"/>
    <property type="match status" value="1"/>
</dbReference>
<sequence>MSRLIVISNRVSAPTAQQPSAQGGLAVALTAALREADGIWFGWSGETGETGELRFETYDGVTSATIDLPEQDVEEYYDGYANRTLWPLFHYRLGLTEFERDFQGGYERVNRLFSEVISPHIEPEDLVWVHDYHMVPLGWMLRQKGIRNRLGFFLHIPWPPTRLLIALPEHRRLVEALFAYDVVGFQTREWLETFHDYVEREMAGTIGPNDEVTVGGRTIKAIACPIGIDAREFIAAANGEKAVATLNRMIESVHGRNLIVGVDRLDYSKGIEERFNGYQRFLETRPDQLTNVSLLQIAPPSRATVQSYQEIRGTLDALSGRINGAFAEIDWVPLRYVNRGLPRDVLAGVYRAARVALVTPLRDGMNLVAKEFVAAQDPDDPGVLVLSRFAGAAEQLAEALLINPYSPDEMADAIEQALAMPRDERIARWRKMYDDVCCEDVIWWRRRFTDALAAVEVAPA</sequence>
<keyword evidence="3" id="KW-1185">Reference proteome</keyword>
<dbReference type="SUPFAM" id="SSF53756">
    <property type="entry name" value="UDP-Glycosyltransferase/glycogen phosphorylase"/>
    <property type="match status" value="1"/>
</dbReference>
<keyword evidence="2" id="KW-0328">Glycosyltransferase</keyword>
<name>A0A245ZES1_9SPHN</name>
<dbReference type="PANTHER" id="PTHR10788:SF106">
    <property type="entry name" value="BCDNA.GH08860"/>
    <property type="match status" value="1"/>
</dbReference>
<accession>A0A245ZES1</accession>
<organism evidence="2 3">
    <name type="scientific">Sphingomonas mucosissima</name>
    <dbReference type="NCBI Taxonomy" id="370959"/>
    <lineage>
        <taxon>Bacteria</taxon>
        <taxon>Pseudomonadati</taxon>
        <taxon>Pseudomonadota</taxon>
        <taxon>Alphaproteobacteria</taxon>
        <taxon>Sphingomonadales</taxon>
        <taxon>Sphingomonadaceae</taxon>
        <taxon>Sphingomonas</taxon>
    </lineage>
</organism>